<comment type="similarity">
    <text evidence="3">Belongs to the disproportionating enzyme family.</text>
</comment>
<protein>
    <recommendedName>
        <fullName evidence="4">4-alpha-glucanotransferase</fullName>
        <ecNumber evidence="4">2.4.1.25</ecNumber>
    </recommendedName>
    <alternativeName>
        <fullName evidence="9">Amylomaltase</fullName>
    </alternativeName>
    <alternativeName>
        <fullName evidence="10">Disproportionating enzyme</fullName>
    </alternativeName>
</protein>
<evidence type="ECO:0000256" key="8">
    <source>
        <dbReference type="ARBA" id="ARBA00023277"/>
    </source>
</evidence>
<dbReference type="Pfam" id="PF02446">
    <property type="entry name" value="Glyco_hydro_77"/>
    <property type="match status" value="1"/>
</dbReference>
<evidence type="ECO:0000256" key="9">
    <source>
        <dbReference type="ARBA" id="ARBA00031423"/>
    </source>
</evidence>
<evidence type="ECO:0000256" key="1">
    <source>
        <dbReference type="ARBA" id="ARBA00000439"/>
    </source>
</evidence>
<dbReference type="AlphaFoldDB" id="C1N156"/>
<proteinExistence type="inferred from homology"/>
<dbReference type="GeneID" id="9686951"/>
<feature type="region of interest" description="Disordered" evidence="11">
    <location>
        <begin position="1"/>
        <end position="41"/>
    </location>
</feature>
<dbReference type="SUPFAM" id="SSF51445">
    <property type="entry name" value="(Trans)glycosidases"/>
    <property type="match status" value="1"/>
</dbReference>
<evidence type="ECO:0000256" key="10">
    <source>
        <dbReference type="ARBA" id="ARBA00031501"/>
    </source>
</evidence>
<feature type="compositionally biased region" description="Low complexity" evidence="11">
    <location>
        <begin position="8"/>
        <end position="20"/>
    </location>
</feature>
<evidence type="ECO:0000256" key="11">
    <source>
        <dbReference type="SAM" id="MobiDB-lite"/>
    </source>
</evidence>
<name>C1N156_MICPC</name>
<accession>C1N156</accession>
<dbReference type="InterPro" id="IPR003385">
    <property type="entry name" value="Glyco_hydro_77"/>
</dbReference>
<evidence type="ECO:0000256" key="2">
    <source>
        <dbReference type="ARBA" id="ARBA00004496"/>
    </source>
</evidence>
<dbReference type="STRING" id="564608.C1N156"/>
<dbReference type="OrthoDB" id="6123450at2759"/>
<dbReference type="EC" id="2.4.1.25" evidence="4"/>
<evidence type="ECO:0000256" key="3">
    <source>
        <dbReference type="ARBA" id="ARBA00005684"/>
    </source>
</evidence>
<dbReference type="eggNOG" id="ENOG502QR3V">
    <property type="taxonomic scope" value="Eukaryota"/>
</dbReference>
<evidence type="ECO:0000313" key="13">
    <source>
        <dbReference type="Proteomes" id="UP000001876"/>
    </source>
</evidence>
<reference evidence="12 13" key="1">
    <citation type="journal article" date="2009" name="Science">
        <title>Green evolution and dynamic adaptations revealed by genomes of the marine picoeukaryotes Micromonas.</title>
        <authorList>
            <person name="Worden A.Z."/>
            <person name="Lee J.H."/>
            <person name="Mock T."/>
            <person name="Rouze P."/>
            <person name="Simmons M.P."/>
            <person name="Aerts A.L."/>
            <person name="Allen A.E."/>
            <person name="Cuvelier M.L."/>
            <person name="Derelle E."/>
            <person name="Everett M.V."/>
            <person name="Foulon E."/>
            <person name="Grimwood J."/>
            <person name="Gundlach H."/>
            <person name="Henrissat B."/>
            <person name="Napoli C."/>
            <person name="McDonald S.M."/>
            <person name="Parker M.S."/>
            <person name="Rombauts S."/>
            <person name="Salamov A."/>
            <person name="Von Dassow P."/>
            <person name="Badger J.H."/>
            <person name="Coutinho P.M."/>
            <person name="Demir E."/>
            <person name="Dubchak I."/>
            <person name="Gentemann C."/>
            <person name="Eikrem W."/>
            <person name="Gready J.E."/>
            <person name="John U."/>
            <person name="Lanier W."/>
            <person name="Lindquist E.A."/>
            <person name="Lucas S."/>
            <person name="Mayer K.F."/>
            <person name="Moreau H."/>
            <person name="Not F."/>
            <person name="Otillar R."/>
            <person name="Panaud O."/>
            <person name="Pangilinan J."/>
            <person name="Paulsen I."/>
            <person name="Piegu B."/>
            <person name="Poliakov A."/>
            <person name="Robbens S."/>
            <person name="Schmutz J."/>
            <person name="Toulza E."/>
            <person name="Wyss T."/>
            <person name="Zelensky A."/>
            <person name="Zhou K."/>
            <person name="Armbrust E.V."/>
            <person name="Bhattacharya D."/>
            <person name="Goodenough U.W."/>
            <person name="Van de Peer Y."/>
            <person name="Grigoriev I.V."/>
        </authorList>
    </citation>
    <scope>NUCLEOTIDE SEQUENCE [LARGE SCALE GENOMIC DNA]</scope>
    <source>
        <strain evidence="12 13">CCMP1545</strain>
    </source>
</reference>
<dbReference type="GO" id="GO:0005975">
    <property type="term" value="P:carbohydrate metabolic process"/>
    <property type="evidence" value="ECO:0007669"/>
    <property type="project" value="InterPro"/>
</dbReference>
<evidence type="ECO:0000256" key="4">
    <source>
        <dbReference type="ARBA" id="ARBA00012560"/>
    </source>
</evidence>
<keyword evidence="8" id="KW-0119">Carbohydrate metabolism</keyword>
<dbReference type="OMA" id="HYEFKED"/>
<evidence type="ECO:0000256" key="7">
    <source>
        <dbReference type="ARBA" id="ARBA00022679"/>
    </source>
</evidence>
<dbReference type="InterPro" id="IPR017853">
    <property type="entry name" value="GH"/>
</dbReference>
<keyword evidence="7" id="KW-0808">Transferase</keyword>
<dbReference type="Proteomes" id="UP000001876">
    <property type="component" value="Unassembled WGS sequence"/>
</dbReference>
<dbReference type="GO" id="GO:0016787">
    <property type="term" value="F:hydrolase activity"/>
    <property type="evidence" value="ECO:0007669"/>
    <property type="project" value="UniProtKB-KW"/>
</dbReference>
<dbReference type="EMBL" id="GG663744">
    <property type="protein sequence ID" value="EEH54382.1"/>
    <property type="molecule type" value="Genomic_DNA"/>
</dbReference>
<comment type="subcellular location">
    <subcellularLocation>
        <location evidence="2">Cytoplasm</location>
    </subcellularLocation>
</comment>
<dbReference type="KEGG" id="mpp:MICPUCDRAFT_20445"/>
<dbReference type="RefSeq" id="XP_003061752.1">
    <property type="nucleotide sequence ID" value="XM_003061706.1"/>
</dbReference>
<evidence type="ECO:0000256" key="5">
    <source>
        <dbReference type="ARBA" id="ARBA00022490"/>
    </source>
</evidence>
<evidence type="ECO:0000256" key="6">
    <source>
        <dbReference type="ARBA" id="ARBA00022676"/>
    </source>
</evidence>
<keyword evidence="6" id="KW-0328">Glycosyltransferase</keyword>
<dbReference type="Gene3D" id="3.20.20.80">
    <property type="entry name" value="Glycosidases"/>
    <property type="match status" value="2"/>
</dbReference>
<keyword evidence="13" id="KW-1185">Reference proteome</keyword>
<keyword evidence="12" id="KW-0378">Hydrolase</keyword>
<evidence type="ECO:0000313" key="12">
    <source>
        <dbReference type="EMBL" id="EEH54382.1"/>
    </source>
</evidence>
<dbReference type="PANTHER" id="PTHR32518:SF3">
    <property type="entry name" value="4-ALPHA-GLUCANOTRANSFERASE"/>
    <property type="match status" value="1"/>
</dbReference>
<dbReference type="GO" id="GO:0004134">
    <property type="term" value="F:4-alpha-glucanotransferase activity"/>
    <property type="evidence" value="ECO:0007669"/>
    <property type="project" value="UniProtKB-EC"/>
</dbReference>
<dbReference type="GO" id="GO:0005737">
    <property type="term" value="C:cytoplasm"/>
    <property type="evidence" value="ECO:0007669"/>
    <property type="project" value="UniProtKB-SubCell"/>
</dbReference>
<keyword evidence="5" id="KW-0963">Cytoplasm</keyword>
<dbReference type="PANTHER" id="PTHR32518">
    <property type="match status" value="1"/>
</dbReference>
<gene>
    <name evidence="12" type="primary">DPE2</name>
    <name evidence="12" type="ORF">MICPUCDRAFT_20445</name>
</gene>
<sequence>MSPSRELATTPEAAAASKASPYDDTPRTETPARVLGPRRAKTPSRIIVRDGHFRHPRAWRGSGVAVPVFSLRSRESVGAGDFGDLEALVDVAAEAGMSVVQLLPVNDTTVHNTWWDSYPYSSVSVHALHPLYLKLKPLVEEAANAAAAGPDAGRLMALSAEVDRAKHALDLKEIDYEATMRVKLMVAKRCFEATRATFLASEACERFVREQASWLKPYAVFSALRELFGTAEHWRWGDLSATNAAAVVARLSQPNSELYHVVSMHYYVQYHLDRQLRRAAAHAAARGVVLKGDLPIGVDKASVDTWMHPKLFRMNTSTGAPPDDFDPNGQNWGFPTYDWEEMSKDNYAWWRGRMTHLERFFSAMRIDHVLGFFRIWELPAHTKTGRLGRFRPSVPIRKRELDERGLWFVDRLCEPWVTSERLRALFGDRDGEAAGRFFEETGAETKPDGTTSTTYKFRKEYNTERGLLSSEALRVRDGSPDWLVKETEELRRGLMTLLQNVILLRDPDDADAFYPRIEFEKTTSFRDLDDWARDALSWLYDDYFNARQDATWRENARRTLPALMSCTGQLVCGEDLGMVPPCVPPVLEELGILGLRIQRMPHDGGEFGRPERYPYETVCSPSCHDTSTTRAWYEADPARRDRYAKLVSAPEKCEPHVMRAIVRQHMASPSSIAIFPAQDLLALVGEYATRPAEEETINDPTNPKHYWRFRLHVRLEDMLANKAWLGEIRQLVVEGGRMPMTG</sequence>
<organism evidence="13">
    <name type="scientific">Micromonas pusilla (strain CCMP1545)</name>
    <name type="common">Picoplanktonic green alga</name>
    <dbReference type="NCBI Taxonomy" id="564608"/>
    <lineage>
        <taxon>Eukaryota</taxon>
        <taxon>Viridiplantae</taxon>
        <taxon>Chlorophyta</taxon>
        <taxon>Mamiellophyceae</taxon>
        <taxon>Mamiellales</taxon>
        <taxon>Mamiellaceae</taxon>
        <taxon>Micromonas</taxon>
    </lineage>
</organism>
<comment type="catalytic activity">
    <reaction evidence="1">
        <text>Transfers a segment of a (1-&gt;4)-alpha-D-glucan to a new position in an acceptor, which may be glucose or a (1-&gt;4)-alpha-D-glucan.</text>
        <dbReference type="EC" id="2.4.1.25"/>
    </reaction>
</comment>